<dbReference type="Proteomes" id="UP000198729">
    <property type="component" value="Unassembled WGS sequence"/>
</dbReference>
<organism evidence="1 2">
    <name type="scientific">Nitrosomonas mobilis</name>
    <dbReference type="NCBI Taxonomy" id="51642"/>
    <lineage>
        <taxon>Bacteria</taxon>
        <taxon>Pseudomonadati</taxon>
        <taxon>Pseudomonadota</taxon>
        <taxon>Betaproteobacteria</taxon>
        <taxon>Nitrosomonadales</taxon>
        <taxon>Nitrosomonadaceae</taxon>
        <taxon>Nitrosomonas</taxon>
    </lineage>
</organism>
<gene>
    <name evidence="1" type="ORF">NSMM_300007</name>
</gene>
<proteinExistence type="predicted"/>
<sequence length="53" mass="6054">MCCQKLCRKRYASGQERRGTIKSRARIDEHPVIVDQKNRIGDWGGDTAIGKNH</sequence>
<reference evidence="1 2" key="1">
    <citation type="submission" date="2016-10" db="EMBL/GenBank/DDBJ databases">
        <authorList>
            <person name="de Groot N.N."/>
        </authorList>
    </citation>
    <scope>NUCLEOTIDE SEQUENCE [LARGE SCALE GENOMIC DNA]</scope>
    <source>
        <strain evidence="1">1</strain>
    </source>
</reference>
<evidence type="ECO:0000313" key="2">
    <source>
        <dbReference type="Proteomes" id="UP000198729"/>
    </source>
</evidence>
<dbReference type="EMBL" id="FMWO01000037">
    <property type="protein sequence ID" value="SCZ84888.1"/>
    <property type="molecule type" value="Genomic_DNA"/>
</dbReference>
<evidence type="ECO:0000313" key="1">
    <source>
        <dbReference type="EMBL" id="SCZ84888.1"/>
    </source>
</evidence>
<protein>
    <submittedName>
        <fullName evidence="1">Integrase, catalytic region</fullName>
    </submittedName>
</protein>
<accession>A0A1G5SCP5</accession>
<keyword evidence="2" id="KW-1185">Reference proteome</keyword>
<name>A0A1G5SCP5_9PROT</name>
<dbReference type="STRING" id="51642.NSMM_300007"/>
<dbReference type="AlphaFoldDB" id="A0A1G5SCP5"/>